<evidence type="ECO:0000313" key="1">
    <source>
        <dbReference type="EMBL" id="MBB4274603.1"/>
    </source>
</evidence>
<accession>A0A7W6RLC4</accession>
<dbReference type="AlphaFoldDB" id="A0A7W6RLC4"/>
<name>A0A7W6RLC4_9HYPH</name>
<protein>
    <submittedName>
        <fullName evidence="1">Uncharacterized protein</fullName>
    </submittedName>
</protein>
<proteinExistence type="predicted"/>
<evidence type="ECO:0000313" key="2">
    <source>
        <dbReference type="Proteomes" id="UP000533641"/>
    </source>
</evidence>
<reference evidence="1 2" key="1">
    <citation type="submission" date="2020-08" db="EMBL/GenBank/DDBJ databases">
        <title>Genomic Encyclopedia of Type Strains, Phase IV (KMG-V): Genome sequencing to study the core and pangenomes of soil and plant-associated prokaryotes.</title>
        <authorList>
            <person name="Whitman W."/>
        </authorList>
    </citation>
    <scope>NUCLEOTIDE SEQUENCE [LARGE SCALE GENOMIC DNA]</scope>
    <source>
        <strain evidence="1 2">SEMIA 402</strain>
    </source>
</reference>
<dbReference type="EMBL" id="JACIGM010000004">
    <property type="protein sequence ID" value="MBB4274603.1"/>
    <property type="molecule type" value="Genomic_DNA"/>
</dbReference>
<dbReference type="Proteomes" id="UP000533641">
    <property type="component" value="Unassembled WGS sequence"/>
</dbReference>
<sequence>MRVVLTATTKRGRFSTFQERLSVRAAHRSQPPPVQSGAAFIAAWGLITGPQLERPIEQAWSMGLNGG</sequence>
<comment type="caution">
    <text evidence="1">The sequence shown here is derived from an EMBL/GenBank/DDBJ whole genome shotgun (WGS) entry which is preliminary data.</text>
</comment>
<gene>
    <name evidence="1" type="ORF">GGE12_002379</name>
</gene>
<organism evidence="1 2">
    <name type="scientific">Rhizobium mongolense</name>
    <dbReference type="NCBI Taxonomy" id="57676"/>
    <lineage>
        <taxon>Bacteria</taxon>
        <taxon>Pseudomonadati</taxon>
        <taxon>Pseudomonadota</taxon>
        <taxon>Alphaproteobacteria</taxon>
        <taxon>Hyphomicrobiales</taxon>
        <taxon>Rhizobiaceae</taxon>
        <taxon>Rhizobium/Agrobacterium group</taxon>
        <taxon>Rhizobium</taxon>
    </lineage>
</organism>